<dbReference type="AlphaFoldDB" id="A0A1G7D5M0"/>
<evidence type="ECO:0000313" key="2">
    <source>
        <dbReference type="EMBL" id="SDE46934.1"/>
    </source>
</evidence>
<name>A0A1G7D5M0_9BACL</name>
<organism evidence="2 3">
    <name type="scientific">Bhargavaea beijingensis</name>
    <dbReference type="NCBI Taxonomy" id="426756"/>
    <lineage>
        <taxon>Bacteria</taxon>
        <taxon>Bacillati</taxon>
        <taxon>Bacillota</taxon>
        <taxon>Bacilli</taxon>
        <taxon>Bacillales</taxon>
        <taxon>Caryophanaceae</taxon>
        <taxon>Bhargavaea</taxon>
    </lineage>
</organism>
<evidence type="ECO:0008006" key="4">
    <source>
        <dbReference type="Google" id="ProtNLM"/>
    </source>
</evidence>
<feature type="coiled-coil region" evidence="1">
    <location>
        <begin position="13"/>
        <end position="40"/>
    </location>
</feature>
<gene>
    <name evidence="2" type="ORF">SAMN04488126_10983</name>
</gene>
<dbReference type="EMBL" id="FNAR01000009">
    <property type="protein sequence ID" value="SDE46934.1"/>
    <property type="molecule type" value="Genomic_DNA"/>
</dbReference>
<protein>
    <recommendedName>
        <fullName evidence="4">PH domain-containing protein</fullName>
    </recommendedName>
</protein>
<evidence type="ECO:0000256" key="1">
    <source>
        <dbReference type="SAM" id="Coils"/>
    </source>
</evidence>
<sequence>MTGWEQAMAIIRYIRTERSIRRLQQRAEDVECELILTENAVISSEREFPLAKVWDMSSRAATSRCWFLYLHTDEGVFAFRTEEQPEGFIGIYKSMKK</sequence>
<proteinExistence type="predicted"/>
<keyword evidence="1" id="KW-0175">Coiled coil</keyword>
<dbReference type="STRING" id="426756.SAMN04488126_10983"/>
<dbReference type="Proteomes" id="UP000198823">
    <property type="component" value="Unassembled WGS sequence"/>
</dbReference>
<accession>A0A1G7D5M0</accession>
<evidence type="ECO:0000313" key="3">
    <source>
        <dbReference type="Proteomes" id="UP000198823"/>
    </source>
</evidence>
<reference evidence="2 3" key="1">
    <citation type="submission" date="2016-10" db="EMBL/GenBank/DDBJ databases">
        <authorList>
            <person name="de Groot N.N."/>
        </authorList>
    </citation>
    <scope>NUCLEOTIDE SEQUENCE [LARGE SCALE GENOMIC DNA]</scope>
    <source>
        <strain evidence="2 3">CGMCC 1.6762</strain>
    </source>
</reference>